<dbReference type="CDD" id="cd02809">
    <property type="entry name" value="alpha_hydroxyacid_oxid_FMN"/>
    <property type="match status" value="1"/>
</dbReference>
<accession>A0A211ZV78</accession>
<dbReference type="Proteomes" id="UP000196655">
    <property type="component" value="Unassembled WGS sequence"/>
</dbReference>
<feature type="binding site" evidence="7">
    <location>
        <position position="263"/>
    </location>
    <ligand>
        <name>glyoxylate</name>
        <dbReference type="ChEBI" id="CHEBI:36655"/>
    </ligand>
</feature>
<reference evidence="10" key="1">
    <citation type="submission" date="2017-05" db="EMBL/GenBank/DDBJ databases">
        <authorList>
            <person name="Macchi M."/>
            <person name="Festa S."/>
            <person name="Coppotelli B.M."/>
            <person name="Morelli I.S."/>
        </authorList>
    </citation>
    <scope>NUCLEOTIDE SEQUENCE [LARGE SCALE GENOMIC DNA]</scope>
    <source>
        <strain evidence="10">I</strain>
    </source>
</reference>
<keyword evidence="3 7" id="KW-0288">FMN</keyword>
<dbReference type="EMBL" id="NHON01000001">
    <property type="protein sequence ID" value="OWJ69173.1"/>
    <property type="molecule type" value="Genomic_DNA"/>
</dbReference>
<feature type="binding site" evidence="7">
    <location>
        <position position="198"/>
    </location>
    <ligand>
        <name>glyoxylate</name>
        <dbReference type="ChEBI" id="CHEBI:36655"/>
    </ligand>
</feature>
<feature type="binding site" evidence="7">
    <location>
        <begin position="294"/>
        <end position="298"/>
    </location>
    <ligand>
        <name>FMN</name>
        <dbReference type="ChEBI" id="CHEBI:58210"/>
    </ligand>
</feature>
<dbReference type="GO" id="GO:0009060">
    <property type="term" value="P:aerobic respiration"/>
    <property type="evidence" value="ECO:0007669"/>
    <property type="project" value="TreeGrafter"/>
</dbReference>
<feature type="binding site" evidence="7">
    <location>
        <position position="239"/>
    </location>
    <ligand>
        <name>FMN</name>
        <dbReference type="ChEBI" id="CHEBI:58210"/>
    </ligand>
</feature>
<feature type="binding site" evidence="7">
    <location>
        <begin position="317"/>
        <end position="318"/>
    </location>
    <ligand>
        <name>FMN</name>
        <dbReference type="ChEBI" id="CHEBI:58210"/>
    </ligand>
</feature>
<dbReference type="Gene3D" id="3.20.20.70">
    <property type="entry name" value="Aldolase class I"/>
    <property type="match status" value="2"/>
</dbReference>
<dbReference type="Pfam" id="PF01070">
    <property type="entry name" value="FMN_dh"/>
    <property type="match status" value="2"/>
</dbReference>
<evidence type="ECO:0000313" key="9">
    <source>
        <dbReference type="EMBL" id="OWJ69173.1"/>
    </source>
</evidence>
<evidence type="ECO:0000256" key="3">
    <source>
        <dbReference type="ARBA" id="ARBA00022643"/>
    </source>
</evidence>
<feature type="binding site" evidence="7">
    <location>
        <position position="139"/>
    </location>
    <ligand>
        <name>FMN</name>
        <dbReference type="ChEBI" id="CHEBI:58210"/>
    </ligand>
</feature>
<organism evidence="9 10">
    <name type="scientific">Inquilinus limosus</name>
    <dbReference type="NCBI Taxonomy" id="171674"/>
    <lineage>
        <taxon>Bacteria</taxon>
        <taxon>Pseudomonadati</taxon>
        <taxon>Pseudomonadota</taxon>
        <taxon>Alphaproteobacteria</taxon>
        <taxon>Rhodospirillales</taxon>
        <taxon>Rhodospirillaceae</taxon>
        <taxon>Inquilinus</taxon>
    </lineage>
</organism>
<keyword evidence="10" id="KW-1185">Reference proteome</keyword>
<evidence type="ECO:0000256" key="5">
    <source>
        <dbReference type="ARBA" id="ARBA00024042"/>
    </source>
</evidence>
<protein>
    <recommendedName>
        <fullName evidence="8">FMN hydroxy acid dehydrogenase domain-containing protein</fullName>
    </recommendedName>
</protein>
<feature type="binding site" evidence="7">
    <location>
        <position position="261"/>
    </location>
    <ligand>
        <name>FMN</name>
        <dbReference type="ChEBI" id="CHEBI:58210"/>
    </ligand>
</feature>
<proteinExistence type="inferred from homology"/>
<feature type="binding site" evidence="7">
    <location>
        <position position="161"/>
    </location>
    <ligand>
        <name>FMN</name>
        <dbReference type="ChEBI" id="CHEBI:58210"/>
    </ligand>
</feature>
<evidence type="ECO:0000256" key="1">
    <source>
        <dbReference type="ARBA" id="ARBA00001917"/>
    </source>
</evidence>
<dbReference type="OrthoDB" id="9770452at2"/>
<dbReference type="InterPro" id="IPR012133">
    <property type="entry name" value="Alpha-hydoxy_acid_DH_FMN"/>
</dbReference>
<comment type="cofactor">
    <cofactor evidence="1">
        <name>FMN</name>
        <dbReference type="ChEBI" id="CHEBI:58210"/>
    </cofactor>
</comment>
<dbReference type="PANTHER" id="PTHR10578:SF107">
    <property type="entry name" value="2-HYDROXYACID OXIDASE 1"/>
    <property type="match status" value="1"/>
</dbReference>
<evidence type="ECO:0000256" key="6">
    <source>
        <dbReference type="PIRSR" id="PIRSR000138-1"/>
    </source>
</evidence>
<comment type="caution">
    <text evidence="9">The sequence shown here is derived from an EMBL/GenBank/DDBJ whole genome shotgun (WGS) entry which is preliminary data.</text>
</comment>
<feature type="binding site" evidence="7">
    <location>
        <position position="57"/>
    </location>
    <ligand>
        <name>glyoxylate</name>
        <dbReference type="ChEBI" id="CHEBI:36655"/>
    </ligand>
</feature>
<dbReference type="InterPro" id="IPR000262">
    <property type="entry name" value="FMN-dep_DH"/>
</dbReference>
<keyword evidence="4" id="KW-0560">Oxidoreductase</keyword>
<sequence>MGARSCASDVGSGASGIGWDGMRRRFPSPTGSAETFVTSTEIIAAARRRLADDVWAYLVGGAETETTLARDRDAFDRIALRQRVLTGIETTDVAADAFGRRSRLPVILSSIGSLDQLHPDGIEGAAKAAEAFGVPIAVSSVLKDGLVRGARAAPSGIRWFQLYIDGDATWATAAADRAEAAGYQALVVTVDLPVMGLRERPPSPDLPRFERPDGRHRARLSWDDLGALVRRTPLPVVIKGITAAEDAARACEIGAAGIWVSTHGGRQLDQGLGALDCLPEVSASVDGRARIILDGGVRRGTDVIKAIALGADLVAIGRLYGFGLAAAGQFGVERILTLLEEEIRTTLVLLGVGCLAALGPHMLRAAHPAYPAQDPLHRAFPHLAVLLEQASATAAESGAITR</sequence>
<feature type="domain" description="FMN hydroxy acid dehydrogenase" evidence="8">
    <location>
        <begin position="31"/>
        <end position="368"/>
    </location>
</feature>
<keyword evidence="2 7" id="KW-0285">Flavoprotein</keyword>
<dbReference type="SUPFAM" id="SSF51395">
    <property type="entry name" value="FMN-linked oxidoreductases"/>
    <property type="match status" value="1"/>
</dbReference>
<dbReference type="PROSITE" id="PS51349">
    <property type="entry name" value="FMN_HYDROXY_ACID_DH_2"/>
    <property type="match status" value="1"/>
</dbReference>
<evidence type="ECO:0000256" key="2">
    <source>
        <dbReference type="ARBA" id="ARBA00022630"/>
    </source>
</evidence>
<dbReference type="PIRSF" id="PIRSF000138">
    <property type="entry name" value="Al-hdrx_acd_dh"/>
    <property type="match status" value="1"/>
</dbReference>
<dbReference type="GO" id="GO:0005886">
    <property type="term" value="C:plasma membrane"/>
    <property type="evidence" value="ECO:0007669"/>
    <property type="project" value="TreeGrafter"/>
</dbReference>
<evidence type="ECO:0000313" key="10">
    <source>
        <dbReference type="Proteomes" id="UP000196655"/>
    </source>
</evidence>
<dbReference type="GO" id="GO:0004459">
    <property type="term" value="F:L-lactate dehydrogenase (NAD+) activity"/>
    <property type="evidence" value="ECO:0007669"/>
    <property type="project" value="TreeGrafter"/>
</dbReference>
<feature type="active site" description="Proton acceptor" evidence="6">
    <location>
        <position position="263"/>
    </location>
</feature>
<evidence type="ECO:0000259" key="8">
    <source>
        <dbReference type="PROSITE" id="PS51349"/>
    </source>
</evidence>
<gene>
    <name evidence="9" type="ORF">BWR60_01180</name>
</gene>
<dbReference type="InterPro" id="IPR037396">
    <property type="entry name" value="FMN_HAD"/>
</dbReference>
<evidence type="ECO:0000256" key="7">
    <source>
        <dbReference type="PIRSR" id="PIRSR000138-2"/>
    </source>
</evidence>
<feature type="binding site" evidence="7">
    <location>
        <position position="163"/>
    </location>
    <ligand>
        <name>glyoxylate</name>
        <dbReference type="ChEBI" id="CHEBI:36655"/>
    </ligand>
</feature>
<dbReference type="AlphaFoldDB" id="A0A211ZV78"/>
<name>A0A211ZV78_9PROT</name>
<dbReference type="InterPro" id="IPR013785">
    <property type="entry name" value="Aldolase_TIM"/>
</dbReference>
<feature type="binding site" evidence="7">
    <location>
        <position position="189"/>
    </location>
    <ligand>
        <name>FMN</name>
        <dbReference type="ChEBI" id="CHEBI:58210"/>
    </ligand>
</feature>
<dbReference type="GO" id="GO:0010181">
    <property type="term" value="F:FMN binding"/>
    <property type="evidence" value="ECO:0007669"/>
    <property type="project" value="InterPro"/>
</dbReference>
<comment type="similarity">
    <text evidence="5">Belongs to the FMN-dependent alpha-hydroxy acid dehydrogenase family.</text>
</comment>
<dbReference type="PANTHER" id="PTHR10578">
    <property type="entry name" value="S -2-HYDROXY-ACID OXIDASE-RELATED"/>
    <property type="match status" value="1"/>
</dbReference>
<evidence type="ECO:0000256" key="4">
    <source>
        <dbReference type="ARBA" id="ARBA00023002"/>
    </source>
</evidence>
<feature type="binding site" evidence="7">
    <location>
        <position position="266"/>
    </location>
    <ligand>
        <name>glyoxylate</name>
        <dbReference type="ChEBI" id="CHEBI:36655"/>
    </ligand>
</feature>